<dbReference type="Proteomes" id="UP000828048">
    <property type="component" value="Chromosome 2"/>
</dbReference>
<accession>A0ACB7WZ51</accession>
<sequence>MGDSTSDIISNLPPDVLEKILMCLTIQDAAMTSVLSRKWRYIWTTLPHLVFRGKSFRGSMLRAKPDKLMITIYKVLLFHHGPILKFVLSSMKLTSCPEIDQFLYFVSSNGIRELTLHIHKGEPYKLPSTLFSCLQLEHLSLRSCVLKPPPAFKGFTKLLSLELYEVFIAGDVLSCLASSCLLLERLTVHSSTTYDHLEIVAPNLKCLRFKGLFRSICIRMPSVAEVAIILRRSRKQLGFNEGEISNSIMFLGSLTLVEVLVLDYPYVKCMAASGLRERLPTTLNNLKDLRLHDICFGEPDEVSGTKVEMEFIKLLLAKSPMLRTMDIKLKSKEVAEELRILKELIRFRRASADALQSFYKYDNHMTFTIMYTNLKDANEVG</sequence>
<evidence type="ECO:0000313" key="2">
    <source>
        <dbReference type="Proteomes" id="UP000828048"/>
    </source>
</evidence>
<dbReference type="EMBL" id="CM037152">
    <property type="protein sequence ID" value="KAH7833768.1"/>
    <property type="molecule type" value="Genomic_DNA"/>
</dbReference>
<protein>
    <submittedName>
        <fullName evidence="1">Uncharacterized protein</fullName>
    </submittedName>
</protein>
<name>A0ACB7WZ51_9ERIC</name>
<organism evidence="1 2">
    <name type="scientific">Vaccinium darrowii</name>
    <dbReference type="NCBI Taxonomy" id="229202"/>
    <lineage>
        <taxon>Eukaryota</taxon>
        <taxon>Viridiplantae</taxon>
        <taxon>Streptophyta</taxon>
        <taxon>Embryophyta</taxon>
        <taxon>Tracheophyta</taxon>
        <taxon>Spermatophyta</taxon>
        <taxon>Magnoliopsida</taxon>
        <taxon>eudicotyledons</taxon>
        <taxon>Gunneridae</taxon>
        <taxon>Pentapetalae</taxon>
        <taxon>asterids</taxon>
        <taxon>Ericales</taxon>
        <taxon>Ericaceae</taxon>
        <taxon>Vaccinioideae</taxon>
        <taxon>Vaccinieae</taxon>
        <taxon>Vaccinium</taxon>
    </lineage>
</organism>
<reference evidence="1 2" key="1">
    <citation type="journal article" date="2021" name="Hortic Res">
        <title>High-quality reference genome and annotation aids understanding of berry development for evergreen blueberry (Vaccinium darrowii).</title>
        <authorList>
            <person name="Yu J."/>
            <person name="Hulse-Kemp A.M."/>
            <person name="Babiker E."/>
            <person name="Staton M."/>
        </authorList>
    </citation>
    <scope>NUCLEOTIDE SEQUENCE [LARGE SCALE GENOMIC DNA]</scope>
    <source>
        <strain evidence="2">cv. NJ 8807/NJ 8810</strain>
        <tissue evidence="1">Young leaf</tissue>
    </source>
</reference>
<gene>
    <name evidence="1" type="ORF">Vadar_009528</name>
</gene>
<proteinExistence type="predicted"/>
<evidence type="ECO:0000313" key="1">
    <source>
        <dbReference type="EMBL" id="KAH7833768.1"/>
    </source>
</evidence>
<keyword evidence="2" id="KW-1185">Reference proteome</keyword>
<comment type="caution">
    <text evidence="1">The sequence shown here is derived from an EMBL/GenBank/DDBJ whole genome shotgun (WGS) entry which is preliminary data.</text>
</comment>